<dbReference type="Proteomes" id="UP000008177">
    <property type="component" value="Unplaced contigs"/>
</dbReference>
<dbReference type="OrthoDB" id="3556968at2759"/>
<reference evidence="4" key="1">
    <citation type="journal article" date="2011" name="PLoS Genet.">
        <title>Genomic analysis of the necrotrophic fungal pathogens Sclerotinia sclerotiorum and Botrytis cinerea.</title>
        <authorList>
            <person name="Amselem J."/>
            <person name="Cuomo C.A."/>
            <person name="van Kan J.A."/>
            <person name="Viaud M."/>
            <person name="Benito E.P."/>
            <person name="Couloux A."/>
            <person name="Coutinho P.M."/>
            <person name="de Vries R.P."/>
            <person name="Dyer P.S."/>
            <person name="Fillinger S."/>
            <person name="Fournier E."/>
            <person name="Gout L."/>
            <person name="Hahn M."/>
            <person name="Kohn L."/>
            <person name="Lapalu N."/>
            <person name="Plummer K.M."/>
            <person name="Pradier J.M."/>
            <person name="Quevillon E."/>
            <person name="Sharon A."/>
            <person name="Simon A."/>
            <person name="ten Have A."/>
            <person name="Tudzynski B."/>
            <person name="Tudzynski P."/>
            <person name="Wincker P."/>
            <person name="Andrew M."/>
            <person name="Anthouard V."/>
            <person name="Beever R.E."/>
            <person name="Beffa R."/>
            <person name="Benoit I."/>
            <person name="Bouzid O."/>
            <person name="Brault B."/>
            <person name="Chen Z."/>
            <person name="Choquer M."/>
            <person name="Collemare J."/>
            <person name="Cotton P."/>
            <person name="Danchin E.G."/>
            <person name="Da Silva C."/>
            <person name="Gautier A."/>
            <person name="Giraud C."/>
            <person name="Giraud T."/>
            <person name="Gonzalez C."/>
            <person name="Grossetete S."/>
            <person name="Guldener U."/>
            <person name="Henrissat B."/>
            <person name="Howlett B.J."/>
            <person name="Kodira C."/>
            <person name="Kretschmer M."/>
            <person name="Lappartient A."/>
            <person name="Leroch M."/>
            <person name="Levis C."/>
            <person name="Mauceli E."/>
            <person name="Neuveglise C."/>
            <person name="Oeser B."/>
            <person name="Pearson M."/>
            <person name="Poulain J."/>
            <person name="Poussereau N."/>
            <person name="Quesneville H."/>
            <person name="Rascle C."/>
            <person name="Schumacher J."/>
            <person name="Segurens B."/>
            <person name="Sexton A."/>
            <person name="Silva E."/>
            <person name="Sirven C."/>
            <person name="Soanes D.M."/>
            <person name="Talbot N.J."/>
            <person name="Templeton M."/>
            <person name="Yandava C."/>
            <person name="Yarden O."/>
            <person name="Zeng Q."/>
            <person name="Rollins J.A."/>
            <person name="Lebrun M.H."/>
            <person name="Dickman M."/>
        </authorList>
    </citation>
    <scope>NUCLEOTIDE SEQUENCE [LARGE SCALE GENOMIC DNA]</scope>
    <source>
        <strain evidence="4">T4</strain>
    </source>
</reference>
<organism evidence="3 4">
    <name type="scientific">Botryotinia fuckeliana (strain T4)</name>
    <name type="common">Noble rot fungus</name>
    <name type="synonym">Botrytis cinerea</name>
    <dbReference type="NCBI Taxonomy" id="999810"/>
    <lineage>
        <taxon>Eukaryota</taxon>
        <taxon>Fungi</taxon>
        <taxon>Dikarya</taxon>
        <taxon>Ascomycota</taxon>
        <taxon>Pezizomycotina</taxon>
        <taxon>Leotiomycetes</taxon>
        <taxon>Helotiales</taxon>
        <taxon>Sclerotiniaceae</taxon>
        <taxon>Botrytis</taxon>
    </lineage>
</organism>
<evidence type="ECO:0000313" key="3">
    <source>
        <dbReference type="EMBL" id="CCD53754.1"/>
    </source>
</evidence>
<evidence type="ECO:0000256" key="1">
    <source>
        <dbReference type="SAM" id="Coils"/>
    </source>
</evidence>
<feature type="region of interest" description="Disordered" evidence="2">
    <location>
        <begin position="160"/>
        <end position="188"/>
    </location>
</feature>
<evidence type="ECO:0000313" key="4">
    <source>
        <dbReference type="Proteomes" id="UP000008177"/>
    </source>
</evidence>
<protein>
    <submittedName>
        <fullName evidence="3">Uncharacterized protein</fullName>
    </submittedName>
</protein>
<dbReference type="EMBL" id="FQ790348">
    <property type="protein sequence ID" value="CCD53754.1"/>
    <property type="molecule type" value="Genomic_DNA"/>
</dbReference>
<keyword evidence="1" id="KW-0175">Coiled coil</keyword>
<dbReference type="SUPFAM" id="SSF141571">
    <property type="entry name" value="Pentapeptide repeat-like"/>
    <property type="match status" value="1"/>
</dbReference>
<feature type="coiled-coil region" evidence="1">
    <location>
        <begin position="70"/>
        <end position="104"/>
    </location>
</feature>
<dbReference type="InParanoid" id="G2YQ56"/>
<feature type="compositionally biased region" description="Low complexity" evidence="2">
    <location>
        <begin position="38"/>
        <end position="52"/>
    </location>
</feature>
<dbReference type="AlphaFoldDB" id="G2YQ56"/>
<feature type="compositionally biased region" description="Polar residues" evidence="2">
    <location>
        <begin position="1"/>
        <end position="14"/>
    </location>
</feature>
<proteinExistence type="predicted"/>
<accession>G2YQ56</accession>
<gene>
    <name evidence="3" type="ORF">BofuT4_P133080.1</name>
</gene>
<name>G2YQ56_BOTF4</name>
<feature type="region of interest" description="Disordered" evidence="2">
    <location>
        <begin position="1"/>
        <end position="56"/>
    </location>
</feature>
<sequence>MSGDYSNGDLSNGDFSNGNLSNGDLSNGNFSHGDHSNNHFLNNNLSNESSHSPAHQHDWKKLYDSISDMFKASQAELQESRSECMRLQSQCRESQKRYEQLQEAWRYCHMEQEKEWRLQMVTARAFQEFQMVYEEERKQRLSTEQARKLVYDKIHEQLQSGSETAQNTAGNPSPNISQSPFQNTGQPSVSEHFRVHMPTHLYRQHPGANLNLSPFTWIPARRMHGRVPAPE</sequence>
<evidence type="ECO:0000256" key="2">
    <source>
        <dbReference type="SAM" id="MobiDB-lite"/>
    </source>
</evidence>
<dbReference type="HOGENOM" id="CLU_1199635_0_0_1"/>
<feature type="compositionally biased region" description="Low complexity" evidence="2">
    <location>
        <begin position="15"/>
        <end position="31"/>
    </location>
</feature>